<sequence>MNSEQKTLLTPISIEELPILTSPTPPTTEQLQRDAGYHKAQLLLQSMLDSGLISLSEYNKITLLNRKTFSPYLVEIMPNITG</sequence>
<accession>A0A1I6KU04</accession>
<dbReference type="InterPro" id="IPR046749">
    <property type="entry name" value="SHOCT_2"/>
</dbReference>
<reference evidence="2 3" key="1">
    <citation type="submission" date="2016-10" db="EMBL/GenBank/DDBJ databases">
        <authorList>
            <person name="de Groot N.N."/>
        </authorList>
    </citation>
    <scope>NUCLEOTIDE SEQUENCE [LARGE SCALE GENOMIC DNA]</scope>
    <source>
        <strain evidence="2 3">743A</strain>
    </source>
</reference>
<proteinExistence type="predicted"/>
<evidence type="ECO:0000259" key="1">
    <source>
        <dbReference type="Pfam" id="PF20612"/>
    </source>
</evidence>
<gene>
    <name evidence="2" type="ORF">SAMN05661086_02730</name>
</gene>
<keyword evidence="3" id="KW-1185">Reference proteome</keyword>
<dbReference type="Proteomes" id="UP000199659">
    <property type="component" value="Unassembled WGS sequence"/>
</dbReference>
<organism evidence="2 3">
    <name type="scientific">Anaeromicropila populeti</name>
    <dbReference type="NCBI Taxonomy" id="37658"/>
    <lineage>
        <taxon>Bacteria</taxon>
        <taxon>Bacillati</taxon>
        <taxon>Bacillota</taxon>
        <taxon>Clostridia</taxon>
        <taxon>Lachnospirales</taxon>
        <taxon>Lachnospiraceae</taxon>
        <taxon>Anaeromicropila</taxon>
    </lineage>
</organism>
<feature type="domain" description="SHOCT-like" evidence="1">
    <location>
        <begin position="27"/>
        <end position="77"/>
    </location>
</feature>
<evidence type="ECO:0000313" key="2">
    <source>
        <dbReference type="EMBL" id="SFR94733.1"/>
    </source>
</evidence>
<dbReference type="AlphaFoldDB" id="A0A1I6KU04"/>
<evidence type="ECO:0000313" key="3">
    <source>
        <dbReference type="Proteomes" id="UP000199659"/>
    </source>
</evidence>
<dbReference type="STRING" id="37658.SAMN05661086_02730"/>
<name>A0A1I6KU04_9FIRM</name>
<dbReference type="Pfam" id="PF20612">
    <property type="entry name" value="SHOCT_2"/>
    <property type="match status" value="1"/>
</dbReference>
<protein>
    <recommendedName>
        <fullName evidence="1">SHOCT-like domain-containing protein</fullName>
    </recommendedName>
</protein>
<dbReference type="EMBL" id="FOYZ01000010">
    <property type="protein sequence ID" value="SFR94733.1"/>
    <property type="molecule type" value="Genomic_DNA"/>
</dbReference>
<dbReference type="RefSeq" id="WP_242940545.1">
    <property type="nucleotide sequence ID" value="NZ_FOYZ01000010.1"/>
</dbReference>